<dbReference type="Pfam" id="PF03641">
    <property type="entry name" value="Lysine_decarbox"/>
    <property type="match status" value="1"/>
</dbReference>
<gene>
    <name evidence="2" type="ORF">A3C04_02015</name>
</gene>
<organism evidence="2 3">
    <name type="scientific">Candidatus Wildermuthbacteria bacterium RIFCSPHIGHO2_02_FULL_45_25</name>
    <dbReference type="NCBI Taxonomy" id="1802450"/>
    <lineage>
        <taxon>Bacteria</taxon>
        <taxon>Candidatus Wildermuthiibacteriota</taxon>
    </lineage>
</organism>
<protein>
    <recommendedName>
        <fullName evidence="1">Cytokinin riboside 5'-monophosphate phosphoribohydrolase</fullName>
        <ecNumber evidence="1">3.2.2.n1</ecNumber>
    </recommendedName>
</protein>
<proteinExistence type="inferred from homology"/>
<dbReference type="InterPro" id="IPR005269">
    <property type="entry name" value="LOG"/>
</dbReference>
<dbReference type="EMBL" id="MHTV01000006">
    <property type="protein sequence ID" value="OHA67696.1"/>
    <property type="molecule type" value="Genomic_DNA"/>
</dbReference>
<dbReference type="GO" id="GO:0005829">
    <property type="term" value="C:cytosol"/>
    <property type="evidence" value="ECO:0007669"/>
    <property type="project" value="TreeGrafter"/>
</dbReference>
<dbReference type="EC" id="3.2.2.n1" evidence="1"/>
<dbReference type="SUPFAM" id="SSF102405">
    <property type="entry name" value="MCP/YpsA-like"/>
    <property type="match status" value="1"/>
</dbReference>
<reference evidence="2 3" key="1">
    <citation type="journal article" date="2016" name="Nat. Commun.">
        <title>Thousands of microbial genomes shed light on interconnected biogeochemical processes in an aquifer system.</title>
        <authorList>
            <person name="Anantharaman K."/>
            <person name="Brown C.T."/>
            <person name="Hug L.A."/>
            <person name="Sharon I."/>
            <person name="Castelle C.J."/>
            <person name="Probst A.J."/>
            <person name="Thomas B.C."/>
            <person name="Singh A."/>
            <person name="Wilkins M.J."/>
            <person name="Karaoz U."/>
            <person name="Brodie E.L."/>
            <person name="Williams K.H."/>
            <person name="Hubbard S.S."/>
            <person name="Banfield J.F."/>
        </authorList>
    </citation>
    <scope>NUCLEOTIDE SEQUENCE [LARGE SCALE GENOMIC DNA]</scope>
</reference>
<name>A0A1G2R4E3_9BACT</name>
<dbReference type="NCBIfam" id="TIGR00730">
    <property type="entry name" value="Rossman fold protein, TIGR00730 family"/>
    <property type="match status" value="1"/>
</dbReference>
<comment type="caution">
    <text evidence="2">The sequence shown here is derived from an EMBL/GenBank/DDBJ whole genome shotgun (WGS) entry which is preliminary data.</text>
</comment>
<dbReference type="Gene3D" id="3.40.50.450">
    <property type="match status" value="1"/>
</dbReference>
<dbReference type="InterPro" id="IPR052341">
    <property type="entry name" value="LOG_family_nucleotidases"/>
</dbReference>
<dbReference type="PANTHER" id="PTHR43393">
    <property type="entry name" value="CYTOKININ RIBOSIDE 5'-MONOPHOSPHATE PHOSPHORIBOHYDROLASE"/>
    <property type="match status" value="1"/>
</dbReference>
<dbReference type="GO" id="GO:0016787">
    <property type="term" value="F:hydrolase activity"/>
    <property type="evidence" value="ECO:0007669"/>
    <property type="project" value="UniProtKB-KW"/>
</dbReference>
<evidence type="ECO:0000313" key="2">
    <source>
        <dbReference type="EMBL" id="OHA67696.1"/>
    </source>
</evidence>
<keyword evidence="1" id="KW-0203">Cytokinin biosynthesis</keyword>
<sequence length="196" mass="22200">MEEFMTGFHFLRNYGLTATFFGSARYGFEHALYQEATKLAYQLSMAGFAIITGGGPGIMEAANRGAWQAGGQSAGLNIRLKAEQRTNEYVKESAAFYYFFVRKVMLAFASEVYVFFPGGFGTLDEFFEIVTLVQTKKIEPVPIILIGKDYWSPLLTWIEQNLYETYEAIAKDDMKIYQLVENADEAFDAISQMVKQ</sequence>
<evidence type="ECO:0000313" key="3">
    <source>
        <dbReference type="Proteomes" id="UP000178092"/>
    </source>
</evidence>
<dbReference type="PANTHER" id="PTHR43393:SF3">
    <property type="entry name" value="LYSINE DECARBOXYLASE-LIKE PROTEIN"/>
    <property type="match status" value="1"/>
</dbReference>
<comment type="similarity">
    <text evidence="1">Belongs to the LOG family.</text>
</comment>
<evidence type="ECO:0000256" key="1">
    <source>
        <dbReference type="RuleBase" id="RU363015"/>
    </source>
</evidence>
<dbReference type="Proteomes" id="UP000178092">
    <property type="component" value="Unassembled WGS sequence"/>
</dbReference>
<keyword evidence="1" id="KW-0378">Hydrolase</keyword>
<dbReference type="InterPro" id="IPR031100">
    <property type="entry name" value="LOG_fam"/>
</dbReference>
<dbReference type="AlphaFoldDB" id="A0A1G2R4E3"/>
<accession>A0A1G2R4E3</accession>
<dbReference type="GO" id="GO:0009691">
    <property type="term" value="P:cytokinin biosynthetic process"/>
    <property type="evidence" value="ECO:0007669"/>
    <property type="project" value="UniProtKB-UniRule"/>
</dbReference>